<dbReference type="InterPro" id="IPR001810">
    <property type="entry name" value="F-box_dom"/>
</dbReference>
<dbReference type="InterPro" id="IPR032675">
    <property type="entry name" value="LRR_dom_sf"/>
</dbReference>
<dbReference type="AlphaFoldDB" id="A0A284QYA4"/>
<dbReference type="InterPro" id="IPR036047">
    <property type="entry name" value="F-box-like_dom_sf"/>
</dbReference>
<protein>
    <recommendedName>
        <fullName evidence="1">F-box domain-containing protein</fullName>
    </recommendedName>
</protein>
<dbReference type="SUPFAM" id="SSF81383">
    <property type="entry name" value="F-box domain"/>
    <property type="match status" value="1"/>
</dbReference>
<dbReference type="Gene3D" id="3.80.10.10">
    <property type="entry name" value="Ribonuclease Inhibitor"/>
    <property type="match status" value="1"/>
</dbReference>
<reference evidence="3" key="1">
    <citation type="journal article" date="2017" name="Nat. Ecol. Evol.">
        <title>Genome expansion and lineage-specific genetic innovations in the forest pathogenic fungi Armillaria.</title>
        <authorList>
            <person name="Sipos G."/>
            <person name="Prasanna A.N."/>
            <person name="Walter M.C."/>
            <person name="O'Connor E."/>
            <person name="Balint B."/>
            <person name="Krizsan K."/>
            <person name="Kiss B."/>
            <person name="Hess J."/>
            <person name="Varga T."/>
            <person name="Slot J."/>
            <person name="Riley R."/>
            <person name="Boka B."/>
            <person name="Rigling D."/>
            <person name="Barry K."/>
            <person name="Lee J."/>
            <person name="Mihaltcheva S."/>
            <person name="LaButti K."/>
            <person name="Lipzen A."/>
            <person name="Waldron R."/>
            <person name="Moloney N.M."/>
            <person name="Sperisen C."/>
            <person name="Kredics L."/>
            <person name="Vagvoelgyi C."/>
            <person name="Patrignani A."/>
            <person name="Fitzpatrick D."/>
            <person name="Nagy I."/>
            <person name="Doyle S."/>
            <person name="Anderson J.B."/>
            <person name="Grigoriev I.V."/>
            <person name="Gueldener U."/>
            <person name="Muensterkoetter M."/>
            <person name="Nagy L.G."/>
        </authorList>
    </citation>
    <scope>NUCLEOTIDE SEQUENCE [LARGE SCALE GENOMIC DNA]</scope>
    <source>
        <strain evidence="3">C18/9</strain>
    </source>
</reference>
<dbReference type="OMA" id="WREYESI"/>
<evidence type="ECO:0000313" key="3">
    <source>
        <dbReference type="Proteomes" id="UP000219338"/>
    </source>
</evidence>
<evidence type="ECO:0000259" key="1">
    <source>
        <dbReference type="Pfam" id="PF12937"/>
    </source>
</evidence>
<dbReference type="OrthoDB" id="3221235at2759"/>
<sequence length="538" mass="61051">MNFDENIYIYCDGCTKELHKPYLDALPSVLRSLRSATQISPSAEMVKIHTKLKSEIIRLEKLIKALQYNLGRLKRVAPTYASLFSPVRRLPFEVLQEIFEQTLYSSVDDMFPSSDTNRAVSLTPIRLASVCSYWRGVCLASPSLWRHMYISIGVQDIHSRELDLIRAFQQRAQSKDVLSLRIRSVVRNEDDRAPEEAEHPHMLAALLLPSLESQGGPETVPYLSVDACQEVIFEPCYRDSPDFSVFRRDDGNNTVQFSWSSLRCLGMSPIGLGAQSGTSIPCILFRNAPLLHELKICNPYFNPRHFILPWNQITTVRFHNNHDTPSVSAFLRQLPNIEHVEFSRCNLPYPQGDAVVPITSLTTIHSDGALGLAKFPRLERLELRNMGEGKKSIILDSSGLRRFMSNLLLVSGGLTELALLSVPIAYKYVLMALAEAVHLKRLVIVESFMIEDRYDCELVTPEFVEGLEELVPDLEHLKLVWREYESIEEELVVRMLETRCNTPLTSAVIGPRSGGPLQREVLDRLQALRDRGLMMTLN</sequence>
<proteinExistence type="predicted"/>
<evidence type="ECO:0000313" key="2">
    <source>
        <dbReference type="EMBL" id="SJL01461.1"/>
    </source>
</evidence>
<dbReference type="Proteomes" id="UP000219338">
    <property type="component" value="Unassembled WGS sequence"/>
</dbReference>
<name>A0A284QYA4_ARMOS</name>
<dbReference type="Gene3D" id="1.20.1280.50">
    <property type="match status" value="1"/>
</dbReference>
<organism evidence="2 3">
    <name type="scientific">Armillaria ostoyae</name>
    <name type="common">Armillaria root rot fungus</name>
    <dbReference type="NCBI Taxonomy" id="47428"/>
    <lineage>
        <taxon>Eukaryota</taxon>
        <taxon>Fungi</taxon>
        <taxon>Dikarya</taxon>
        <taxon>Basidiomycota</taxon>
        <taxon>Agaricomycotina</taxon>
        <taxon>Agaricomycetes</taxon>
        <taxon>Agaricomycetidae</taxon>
        <taxon>Agaricales</taxon>
        <taxon>Marasmiineae</taxon>
        <taxon>Physalacriaceae</taxon>
        <taxon>Armillaria</taxon>
    </lineage>
</organism>
<gene>
    <name evidence="2" type="ORF">ARMOST_04783</name>
</gene>
<dbReference type="SUPFAM" id="SSF52047">
    <property type="entry name" value="RNI-like"/>
    <property type="match status" value="1"/>
</dbReference>
<dbReference type="Pfam" id="PF12937">
    <property type="entry name" value="F-box-like"/>
    <property type="match status" value="1"/>
</dbReference>
<dbReference type="EMBL" id="FUEG01000003">
    <property type="protein sequence ID" value="SJL01461.1"/>
    <property type="molecule type" value="Genomic_DNA"/>
</dbReference>
<feature type="domain" description="F-box" evidence="1">
    <location>
        <begin position="88"/>
        <end position="150"/>
    </location>
</feature>
<accession>A0A284QYA4</accession>
<keyword evidence="3" id="KW-1185">Reference proteome</keyword>